<evidence type="ECO:0000256" key="1">
    <source>
        <dbReference type="SAM" id="MobiDB-lite"/>
    </source>
</evidence>
<proteinExistence type="predicted"/>
<feature type="transmembrane region" description="Helical" evidence="2">
    <location>
        <begin position="186"/>
        <end position="213"/>
    </location>
</feature>
<protein>
    <recommendedName>
        <fullName evidence="5">DUF4190 domain-containing protein</fullName>
    </recommendedName>
</protein>
<organism evidence="3 4">
    <name type="scientific">Streptomyces zagrosensis</name>
    <dbReference type="NCBI Taxonomy" id="1042984"/>
    <lineage>
        <taxon>Bacteria</taxon>
        <taxon>Bacillati</taxon>
        <taxon>Actinomycetota</taxon>
        <taxon>Actinomycetes</taxon>
        <taxon>Kitasatosporales</taxon>
        <taxon>Streptomycetaceae</taxon>
        <taxon>Streptomyces</taxon>
    </lineage>
</organism>
<accession>A0A7W9UZ53</accession>
<sequence length="290" mass="28994">MPDQPSQPGLPDQLNQPDAPRSAPGTDPRDGAPWAPPEQPRVPMSERPAVEQPMAGQPRMTAAAEPAMLDSGSSAPDPVPGAHHAAGALSPLPTAWTADGGPGASVVPPPPLAPTGPGTPSAYPYEATPYAQVSHGQGSAYGAGNYGYSPYGAPPTGHSYPPRYAPYGAAWGHGGRSLNNAQGTAALVLGLVGLALFFSIVFGIILGVLAIVFGALGRAKAQRGEASNGGSALAGVVLGITACAASVVMIFVYIAIGLDEEAKKDEPGGPHDSAAVQALQSPPEAVLPGA</sequence>
<keyword evidence="2" id="KW-0812">Transmembrane</keyword>
<dbReference type="Proteomes" id="UP000588098">
    <property type="component" value="Unassembled WGS sequence"/>
</dbReference>
<name>A0A7W9UZ53_9ACTN</name>
<evidence type="ECO:0008006" key="5">
    <source>
        <dbReference type="Google" id="ProtNLM"/>
    </source>
</evidence>
<feature type="region of interest" description="Disordered" evidence="1">
    <location>
        <begin position="264"/>
        <end position="290"/>
    </location>
</feature>
<gene>
    <name evidence="3" type="ORF">FHS42_003100</name>
</gene>
<dbReference type="EMBL" id="JACHJL010000006">
    <property type="protein sequence ID" value="MBB5936031.1"/>
    <property type="molecule type" value="Genomic_DNA"/>
</dbReference>
<dbReference type="RefSeq" id="WP_184572653.1">
    <property type="nucleotide sequence ID" value="NZ_JACHJL010000006.1"/>
</dbReference>
<evidence type="ECO:0000313" key="4">
    <source>
        <dbReference type="Proteomes" id="UP000588098"/>
    </source>
</evidence>
<evidence type="ECO:0000256" key="2">
    <source>
        <dbReference type="SAM" id="Phobius"/>
    </source>
</evidence>
<comment type="caution">
    <text evidence="3">The sequence shown here is derived from an EMBL/GenBank/DDBJ whole genome shotgun (WGS) entry which is preliminary data.</text>
</comment>
<dbReference type="AlphaFoldDB" id="A0A7W9UZ53"/>
<keyword evidence="2" id="KW-1133">Transmembrane helix</keyword>
<reference evidence="3 4" key="1">
    <citation type="submission" date="2020-08" db="EMBL/GenBank/DDBJ databases">
        <title>Genomic Encyclopedia of Type Strains, Phase III (KMG-III): the genomes of soil and plant-associated and newly described type strains.</title>
        <authorList>
            <person name="Whitman W."/>
        </authorList>
    </citation>
    <scope>NUCLEOTIDE SEQUENCE [LARGE SCALE GENOMIC DNA]</scope>
    <source>
        <strain evidence="3 4">CECT 8305</strain>
    </source>
</reference>
<evidence type="ECO:0000313" key="3">
    <source>
        <dbReference type="EMBL" id="MBB5936031.1"/>
    </source>
</evidence>
<keyword evidence="2" id="KW-0472">Membrane</keyword>
<feature type="region of interest" description="Disordered" evidence="1">
    <location>
        <begin position="1"/>
        <end position="120"/>
    </location>
</feature>
<keyword evidence="4" id="KW-1185">Reference proteome</keyword>
<feature type="transmembrane region" description="Helical" evidence="2">
    <location>
        <begin position="233"/>
        <end position="256"/>
    </location>
</feature>